<comment type="caution">
    <text evidence="2">The sequence shown here is derived from an EMBL/GenBank/DDBJ whole genome shotgun (WGS) entry which is preliminary data.</text>
</comment>
<name>A0A2M9YNL4_9LEPT</name>
<sequence>MKFEDIESVMNKMILEILKPDPPIDMILADQIVTSPVYPYGTYKILELTQDSSKNSSKWIQRVDSESFKEISRKIQRTTISVSFLHDSSIADCWNLCESAMDWFDSLEGLIECEKFGVTPDVVSVSVQDRTVLTGEGVYQYKAGFDLLFKSRKYSEKQGESTASAPAVEFQEEA</sequence>
<dbReference type="OrthoDB" id="341190at2"/>
<gene>
    <name evidence="3" type="ORF">CH376_09815</name>
    <name evidence="2" type="ORF">CH380_12030</name>
</gene>
<dbReference type="Pfam" id="PF23961">
    <property type="entry name" value="Phage_tail_terminator_9"/>
    <property type="match status" value="1"/>
</dbReference>
<dbReference type="EMBL" id="NPDV01000009">
    <property type="protein sequence ID" value="PJZ53134.1"/>
    <property type="molecule type" value="Genomic_DNA"/>
</dbReference>
<dbReference type="RefSeq" id="WP_100785983.1">
    <property type="nucleotide sequence ID" value="NZ_NPDU01000021.1"/>
</dbReference>
<organism evidence="2 5">
    <name type="scientific">Leptospira adleri</name>
    <dbReference type="NCBI Taxonomy" id="2023186"/>
    <lineage>
        <taxon>Bacteria</taxon>
        <taxon>Pseudomonadati</taxon>
        <taxon>Spirochaetota</taxon>
        <taxon>Spirochaetia</taxon>
        <taxon>Leptospirales</taxon>
        <taxon>Leptospiraceae</taxon>
        <taxon>Leptospira</taxon>
    </lineage>
</organism>
<evidence type="ECO:0000313" key="3">
    <source>
        <dbReference type="EMBL" id="PJZ62076.1"/>
    </source>
</evidence>
<dbReference type="AlphaFoldDB" id="A0A2M9YNL4"/>
<dbReference type="Proteomes" id="UP000232149">
    <property type="component" value="Unassembled WGS sequence"/>
</dbReference>
<reference evidence="4 5" key="1">
    <citation type="submission" date="2017-07" db="EMBL/GenBank/DDBJ databases">
        <title>Leptospira spp. isolated from tropical soils.</title>
        <authorList>
            <person name="Thibeaux R."/>
            <person name="Iraola G."/>
            <person name="Ferres I."/>
            <person name="Bierque E."/>
            <person name="Girault D."/>
            <person name="Soupe-Gilbert M.-E."/>
            <person name="Picardeau M."/>
            <person name="Goarant C."/>
        </authorList>
    </citation>
    <scope>NUCLEOTIDE SEQUENCE [LARGE SCALE GENOMIC DNA]</scope>
    <source>
        <strain evidence="2 5">FH2-B-C1</strain>
        <strain evidence="3 4">FH2-B-D1</strain>
    </source>
</reference>
<accession>A0A2M9YNL4</accession>
<dbReference type="NCBIfam" id="NF047498">
    <property type="entry name" value="LIC_12616_fam"/>
    <property type="match status" value="1"/>
</dbReference>
<dbReference type="EMBL" id="NPDU01000021">
    <property type="protein sequence ID" value="PJZ62076.1"/>
    <property type="molecule type" value="Genomic_DNA"/>
</dbReference>
<evidence type="ECO:0000313" key="2">
    <source>
        <dbReference type="EMBL" id="PJZ53134.1"/>
    </source>
</evidence>
<feature type="domain" description="Phage neck terminator protein gp12-like" evidence="1">
    <location>
        <begin position="10"/>
        <end position="150"/>
    </location>
</feature>
<dbReference type="Proteomes" id="UP000232188">
    <property type="component" value="Unassembled WGS sequence"/>
</dbReference>
<evidence type="ECO:0000313" key="4">
    <source>
        <dbReference type="Proteomes" id="UP000232149"/>
    </source>
</evidence>
<keyword evidence="4" id="KW-1185">Reference proteome</keyword>
<evidence type="ECO:0000313" key="5">
    <source>
        <dbReference type="Proteomes" id="UP000232188"/>
    </source>
</evidence>
<dbReference type="InterPro" id="IPR057087">
    <property type="entry name" value="Gp12-like"/>
</dbReference>
<proteinExistence type="predicted"/>
<protein>
    <recommendedName>
        <fullName evidence="1">Phage neck terminator protein gp12-like domain-containing protein</fullName>
    </recommendedName>
</protein>
<evidence type="ECO:0000259" key="1">
    <source>
        <dbReference type="Pfam" id="PF23961"/>
    </source>
</evidence>